<keyword evidence="7 8" id="KW-0472">Membrane</keyword>
<protein>
    <submittedName>
        <fullName evidence="9">Iron ABC transporter permease</fullName>
    </submittedName>
</protein>
<proteinExistence type="inferred from homology"/>
<evidence type="ECO:0000256" key="4">
    <source>
        <dbReference type="ARBA" id="ARBA00022475"/>
    </source>
</evidence>
<dbReference type="Pfam" id="PF01032">
    <property type="entry name" value="FecCD"/>
    <property type="match status" value="1"/>
</dbReference>
<evidence type="ECO:0000256" key="5">
    <source>
        <dbReference type="ARBA" id="ARBA00022692"/>
    </source>
</evidence>
<dbReference type="InterPro" id="IPR000522">
    <property type="entry name" value="ABC_transptr_permease_BtuC"/>
</dbReference>
<reference evidence="9 10" key="1">
    <citation type="submission" date="2022-05" db="EMBL/GenBank/DDBJ databases">
        <title>Streptomyces sp. nov. RY43-2 isolated from soil of a peat swamp forest.</title>
        <authorList>
            <person name="Kanchanasin P."/>
            <person name="Tanasupawat S."/>
            <person name="Phongsopitanun W."/>
        </authorList>
    </citation>
    <scope>NUCLEOTIDE SEQUENCE [LARGE SCALE GENOMIC DNA]</scope>
    <source>
        <strain evidence="9 10">RY43-2</strain>
    </source>
</reference>
<sequence length="333" mass="33541">MSGVVGRRLGWLVAALLLLLLAVLLSLAVGSRAIAPSVVWDALLHGGNSADAQVVRSLRVPRTVIGVMVGAALAVAGTVLQGITRNPIAEPGILGISQGASMGVVCAIAFLGVHSLNGYVWYAFLGAGVAAVLIYAVASSGRGGASPVKLALAGAAMNAFLASLISAVLTTDARALDEFRFWDVGSISGRDAAIAGQVWPFLLAGLLLVLAMARGLDALALGDDIARGLGRNVALLRATGALGATVLTGAAVAAAGPITFIGLAVPHMARALVGPGHRWLLPVAALLGPVMLLLADVLGRVVVRPAEVPVAVMTALAGVPFLVVLVRRKTVAA</sequence>
<evidence type="ECO:0000256" key="2">
    <source>
        <dbReference type="ARBA" id="ARBA00007935"/>
    </source>
</evidence>
<dbReference type="CDD" id="cd06550">
    <property type="entry name" value="TM_ABC_iron-siderophores_like"/>
    <property type="match status" value="1"/>
</dbReference>
<keyword evidence="10" id="KW-1185">Reference proteome</keyword>
<dbReference type="SUPFAM" id="SSF81345">
    <property type="entry name" value="ABC transporter involved in vitamin B12 uptake, BtuC"/>
    <property type="match status" value="1"/>
</dbReference>
<keyword evidence="6 8" id="KW-1133">Transmembrane helix</keyword>
<dbReference type="RefSeq" id="WP_252422832.1">
    <property type="nucleotide sequence ID" value="NZ_JAMWMR010000004.1"/>
</dbReference>
<dbReference type="PANTHER" id="PTHR30472">
    <property type="entry name" value="FERRIC ENTEROBACTIN TRANSPORT SYSTEM PERMEASE PROTEIN"/>
    <property type="match status" value="1"/>
</dbReference>
<comment type="caution">
    <text evidence="9">The sequence shown here is derived from an EMBL/GenBank/DDBJ whole genome shotgun (WGS) entry which is preliminary data.</text>
</comment>
<feature type="transmembrane region" description="Helical" evidence="8">
    <location>
        <begin position="310"/>
        <end position="327"/>
    </location>
</feature>
<accession>A0ABT0ZAA0</accession>
<evidence type="ECO:0000313" key="10">
    <source>
        <dbReference type="Proteomes" id="UP001523219"/>
    </source>
</evidence>
<dbReference type="Gene3D" id="1.10.3470.10">
    <property type="entry name" value="ABC transporter involved in vitamin B12 uptake, BtuC"/>
    <property type="match status" value="1"/>
</dbReference>
<name>A0ABT0ZAA0_9ACTN</name>
<evidence type="ECO:0000256" key="6">
    <source>
        <dbReference type="ARBA" id="ARBA00022989"/>
    </source>
</evidence>
<feature type="transmembrane region" description="Helical" evidence="8">
    <location>
        <begin position="63"/>
        <end position="80"/>
    </location>
</feature>
<evidence type="ECO:0000256" key="1">
    <source>
        <dbReference type="ARBA" id="ARBA00004651"/>
    </source>
</evidence>
<gene>
    <name evidence="9" type="ORF">NGF19_06365</name>
</gene>
<evidence type="ECO:0000256" key="8">
    <source>
        <dbReference type="SAM" id="Phobius"/>
    </source>
</evidence>
<keyword evidence="3" id="KW-0813">Transport</keyword>
<dbReference type="Proteomes" id="UP001523219">
    <property type="component" value="Unassembled WGS sequence"/>
</dbReference>
<feature type="transmembrane region" description="Helical" evidence="8">
    <location>
        <begin position="92"/>
        <end position="113"/>
    </location>
</feature>
<comment type="subcellular location">
    <subcellularLocation>
        <location evidence="1">Cell membrane</location>
        <topology evidence="1">Multi-pass membrane protein</topology>
    </subcellularLocation>
</comment>
<feature type="transmembrane region" description="Helical" evidence="8">
    <location>
        <begin position="279"/>
        <end position="298"/>
    </location>
</feature>
<evidence type="ECO:0000313" key="9">
    <source>
        <dbReference type="EMBL" id="MCN9240420.1"/>
    </source>
</evidence>
<dbReference type="PANTHER" id="PTHR30472:SF1">
    <property type="entry name" value="FE(3+) DICITRATE TRANSPORT SYSTEM PERMEASE PROTEIN FECC-RELATED"/>
    <property type="match status" value="1"/>
</dbReference>
<dbReference type="EMBL" id="JAMWMR010000004">
    <property type="protein sequence ID" value="MCN9240420.1"/>
    <property type="molecule type" value="Genomic_DNA"/>
</dbReference>
<feature type="transmembrane region" description="Helical" evidence="8">
    <location>
        <begin position="150"/>
        <end position="169"/>
    </location>
</feature>
<evidence type="ECO:0000256" key="3">
    <source>
        <dbReference type="ARBA" id="ARBA00022448"/>
    </source>
</evidence>
<dbReference type="InterPro" id="IPR037294">
    <property type="entry name" value="ABC_BtuC-like"/>
</dbReference>
<comment type="similarity">
    <text evidence="2">Belongs to the binding-protein-dependent transport system permease family. FecCD subfamily.</text>
</comment>
<keyword evidence="4" id="KW-1003">Cell membrane</keyword>
<organism evidence="9 10">
    <name type="scientific">Streptomyces macrolidinus</name>
    <dbReference type="NCBI Taxonomy" id="2952607"/>
    <lineage>
        <taxon>Bacteria</taxon>
        <taxon>Bacillati</taxon>
        <taxon>Actinomycetota</taxon>
        <taxon>Actinomycetes</taxon>
        <taxon>Kitasatosporales</taxon>
        <taxon>Streptomycetaceae</taxon>
        <taxon>Streptomyces</taxon>
    </lineage>
</organism>
<evidence type="ECO:0000256" key="7">
    <source>
        <dbReference type="ARBA" id="ARBA00023136"/>
    </source>
</evidence>
<feature type="transmembrane region" description="Helical" evidence="8">
    <location>
        <begin position="119"/>
        <end position="138"/>
    </location>
</feature>
<feature type="transmembrane region" description="Helical" evidence="8">
    <location>
        <begin position="234"/>
        <end position="259"/>
    </location>
</feature>
<keyword evidence="5 8" id="KW-0812">Transmembrane</keyword>
<feature type="transmembrane region" description="Helical" evidence="8">
    <location>
        <begin position="192"/>
        <end position="213"/>
    </location>
</feature>